<dbReference type="Pfam" id="PF13411">
    <property type="entry name" value="MerR_1"/>
    <property type="match status" value="1"/>
</dbReference>
<dbReference type="GO" id="GO:0003700">
    <property type="term" value="F:DNA-binding transcription factor activity"/>
    <property type="evidence" value="ECO:0007669"/>
    <property type="project" value="InterPro"/>
</dbReference>
<keyword evidence="1 3" id="KW-0238">DNA-binding</keyword>
<dbReference type="CDD" id="cd04776">
    <property type="entry name" value="HTH_GnyR"/>
    <property type="match status" value="1"/>
</dbReference>
<dbReference type="InterPro" id="IPR047057">
    <property type="entry name" value="MerR_fam"/>
</dbReference>
<reference evidence="3 4" key="1">
    <citation type="submission" date="2018-12" db="EMBL/GenBank/DDBJ databases">
        <title>Croceicoccus ponticola sp. nov., a lipolytic bacterium isolated from seawater.</title>
        <authorList>
            <person name="Yoon J.-H."/>
        </authorList>
    </citation>
    <scope>NUCLEOTIDE SEQUENCE [LARGE SCALE GENOMIC DNA]</scope>
    <source>
        <strain evidence="3 4">GM-16</strain>
    </source>
</reference>
<keyword evidence="4" id="KW-1185">Reference proteome</keyword>
<dbReference type="Proteomes" id="UP000283003">
    <property type="component" value="Unassembled WGS sequence"/>
</dbReference>
<dbReference type="OrthoDB" id="9803659at2"/>
<evidence type="ECO:0000259" key="2">
    <source>
        <dbReference type="PROSITE" id="PS50937"/>
    </source>
</evidence>
<dbReference type="PANTHER" id="PTHR30204:SF58">
    <property type="entry name" value="HTH-TYPE TRANSCRIPTIONAL REGULATOR YFMP"/>
    <property type="match status" value="1"/>
</dbReference>
<dbReference type="GO" id="GO:0003677">
    <property type="term" value="F:DNA binding"/>
    <property type="evidence" value="ECO:0007669"/>
    <property type="project" value="UniProtKB-KW"/>
</dbReference>
<dbReference type="InterPro" id="IPR009061">
    <property type="entry name" value="DNA-bd_dom_put_sf"/>
</dbReference>
<name>A0A437H2A2_9SPHN</name>
<organism evidence="3 4">
    <name type="scientific">Croceicoccus ponticola</name>
    <dbReference type="NCBI Taxonomy" id="2217664"/>
    <lineage>
        <taxon>Bacteria</taxon>
        <taxon>Pseudomonadati</taxon>
        <taxon>Pseudomonadota</taxon>
        <taxon>Alphaproteobacteria</taxon>
        <taxon>Sphingomonadales</taxon>
        <taxon>Erythrobacteraceae</taxon>
        <taxon>Croceicoccus</taxon>
    </lineage>
</organism>
<evidence type="ECO:0000256" key="1">
    <source>
        <dbReference type="ARBA" id="ARBA00023125"/>
    </source>
</evidence>
<gene>
    <name evidence="3" type="ORF">EKN06_02945</name>
</gene>
<feature type="domain" description="HTH merR-type" evidence="2">
    <location>
        <begin position="11"/>
        <end position="78"/>
    </location>
</feature>
<dbReference type="PANTHER" id="PTHR30204">
    <property type="entry name" value="REDOX-CYCLING DRUG-SENSING TRANSCRIPTIONAL ACTIVATOR SOXR"/>
    <property type="match status" value="1"/>
</dbReference>
<dbReference type="EMBL" id="RXOL01000001">
    <property type="protein sequence ID" value="RVQ69775.1"/>
    <property type="molecule type" value="Genomic_DNA"/>
</dbReference>
<evidence type="ECO:0000313" key="3">
    <source>
        <dbReference type="EMBL" id="RVQ69775.1"/>
    </source>
</evidence>
<dbReference type="InterPro" id="IPR000551">
    <property type="entry name" value="MerR-type_HTH_dom"/>
</dbReference>
<dbReference type="Gene3D" id="1.10.1660.10">
    <property type="match status" value="1"/>
</dbReference>
<dbReference type="SMART" id="SM00422">
    <property type="entry name" value="HTH_MERR"/>
    <property type="match status" value="1"/>
</dbReference>
<dbReference type="PROSITE" id="PS50937">
    <property type="entry name" value="HTH_MERR_2"/>
    <property type="match status" value="1"/>
</dbReference>
<protein>
    <submittedName>
        <fullName evidence="3">MerR family DNA-binding transcriptional regulator</fullName>
    </submittedName>
</protein>
<proteinExistence type="predicted"/>
<sequence length="135" mass="15634">MTEATANARDDWTIAELSAEFGVTPRALRFYEERGLISPRRVGTQRVYTERDRARLHWIERAKSVGFSLTEVGEMLDLYDLDDGRHMQRRVTIERCREQLAKLERQQKDIVWAIGVLKDFIPEVEAGLSPKVGED</sequence>
<dbReference type="SUPFAM" id="SSF46955">
    <property type="entry name" value="Putative DNA-binding domain"/>
    <property type="match status" value="1"/>
</dbReference>
<accession>A0A437H2A2</accession>
<evidence type="ECO:0000313" key="4">
    <source>
        <dbReference type="Proteomes" id="UP000283003"/>
    </source>
</evidence>
<dbReference type="AlphaFoldDB" id="A0A437H2A2"/>
<comment type="caution">
    <text evidence="3">The sequence shown here is derived from an EMBL/GenBank/DDBJ whole genome shotgun (WGS) entry which is preliminary data.</text>
</comment>